<comment type="caution">
    <text evidence="1">The sequence shown here is derived from an EMBL/GenBank/DDBJ whole genome shotgun (WGS) entry which is preliminary data.</text>
</comment>
<protein>
    <submittedName>
        <fullName evidence="1">Uncharacterized protein</fullName>
    </submittedName>
</protein>
<dbReference type="EMBL" id="CM042026">
    <property type="protein sequence ID" value="KAI3804765.1"/>
    <property type="molecule type" value="Genomic_DNA"/>
</dbReference>
<reference evidence="2" key="1">
    <citation type="journal article" date="2022" name="Mol. Ecol. Resour.">
        <title>The genomes of chicory, endive, great burdock and yacon provide insights into Asteraceae palaeo-polyploidization history and plant inulin production.</title>
        <authorList>
            <person name="Fan W."/>
            <person name="Wang S."/>
            <person name="Wang H."/>
            <person name="Wang A."/>
            <person name="Jiang F."/>
            <person name="Liu H."/>
            <person name="Zhao H."/>
            <person name="Xu D."/>
            <person name="Zhang Y."/>
        </authorList>
    </citation>
    <scope>NUCLEOTIDE SEQUENCE [LARGE SCALE GENOMIC DNA]</scope>
    <source>
        <strain evidence="2">cv. Yunnan</strain>
    </source>
</reference>
<evidence type="ECO:0000313" key="2">
    <source>
        <dbReference type="Proteomes" id="UP001056120"/>
    </source>
</evidence>
<name>A0ACB9I9U4_9ASTR</name>
<organism evidence="1 2">
    <name type="scientific">Smallanthus sonchifolius</name>
    <dbReference type="NCBI Taxonomy" id="185202"/>
    <lineage>
        <taxon>Eukaryota</taxon>
        <taxon>Viridiplantae</taxon>
        <taxon>Streptophyta</taxon>
        <taxon>Embryophyta</taxon>
        <taxon>Tracheophyta</taxon>
        <taxon>Spermatophyta</taxon>
        <taxon>Magnoliopsida</taxon>
        <taxon>eudicotyledons</taxon>
        <taxon>Gunneridae</taxon>
        <taxon>Pentapetalae</taxon>
        <taxon>asterids</taxon>
        <taxon>campanulids</taxon>
        <taxon>Asterales</taxon>
        <taxon>Asteraceae</taxon>
        <taxon>Asteroideae</taxon>
        <taxon>Heliantheae alliance</taxon>
        <taxon>Millerieae</taxon>
        <taxon>Smallanthus</taxon>
    </lineage>
</organism>
<proteinExistence type="predicted"/>
<dbReference type="Proteomes" id="UP001056120">
    <property type="component" value="Linkage Group LG09"/>
</dbReference>
<accession>A0ACB9I9U4</accession>
<sequence>MGVGCLISFLALVILFLLKRIVNSVRVSFVYEVWIQPVIISKCLSDIINNINERLNASVLDFNKLPRNLTSIPEAMVAFMQIVGSFKETLQKILIRGELDDYEDDKQMHCNARLAEMVDTLSKDLQPNVNFSENFLIEEMQVLEEANGIRLPHFLPHSVFLSLLKKKVN</sequence>
<evidence type="ECO:0000313" key="1">
    <source>
        <dbReference type="EMBL" id="KAI3804765.1"/>
    </source>
</evidence>
<gene>
    <name evidence="1" type="ORF">L1987_26563</name>
</gene>
<reference evidence="1 2" key="2">
    <citation type="journal article" date="2022" name="Mol. Ecol. Resour.">
        <title>The genomes of chicory, endive, great burdock and yacon provide insights into Asteraceae paleo-polyploidization history and plant inulin production.</title>
        <authorList>
            <person name="Fan W."/>
            <person name="Wang S."/>
            <person name="Wang H."/>
            <person name="Wang A."/>
            <person name="Jiang F."/>
            <person name="Liu H."/>
            <person name="Zhao H."/>
            <person name="Xu D."/>
            <person name="Zhang Y."/>
        </authorList>
    </citation>
    <scope>NUCLEOTIDE SEQUENCE [LARGE SCALE GENOMIC DNA]</scope>
    <source>
        <strain evidence="2">cv. Yunnan</strain>
        <tissue evidence="1">Leaves</tissue>
    </source>
</reference>
<keyword evidence="2" id="KW-1185">Reference proteome</keyword>